<accession>A0A1G6LDU9</accession>
<dbReference type="Proteomes" id="UP000199034">
    <property type="component" value="Unassembled WGS sequence"/>
</dbReference>
<feature type="domain" description="VanZ-like" evidence="2">
    <location>
        <begin position="47"/>
        <end position="161"/>
    </location>
</feature>
<feature type="transmembrane region" description="Helical" evidence="1">
    <location>
        <begin position="114"/>
        <end position="135"/>
    </location>
</feature>
<keyword evidence="1" id="KW-1133">Transmembrane helix</keyword>
<dbReference type="PANTHER" id="PTHR36834">
    <property type="entry name" value="MEMBRANE PROTEIN-RELATED"/>
    <property type="match status" value="1"/>
</dbReference>
<evidence type="ECO:0000313" key="3">
    <source>
        <dbReference type="EMBL" id="SDC41428.1"/>
    </source>
</evidence>
<evidence type="ECO:0000313" key="4">
    <source>
        <dbReference type="Proteomes" id="UP000199034"/>
    </source>
</evidence>
<gene>
    <name evidence="3" type="ORF">SAMN05421872_102212</name>
</gene>
<proteinExistence type="predicted"/>
<keyword evidence="1" id="KW-0472">Membrane</keyword>
<reference evidence="3 4" key="1">
    <citation type="submission" date="2016-10" db="EMBL/GenBank/DDBJ databases">
        <authorList>
            <person name="de Groot N.N."/>
        </authorList>
    </citation>
    <scope>NUCLEOTIDE SEQUENCE [LARGE SCALE GENOMIC DNA]</scope>
    <source>
        <strain evidence="3 4">CGMCC 4.6858</strain>
    </source>
</reference>
<dbReference type="STRING" id="1045774.SAMN05421872_102212"/>
<name>A0A1G6LDU9_9ACTN</name>
<keyword evidence="4" id="KW-1185">Reference proteome</keyword>
<sequence>MALFAEVPVLPVVVPLAAAVLVVSSWHLHRRALLTLPRAAVALVVSVYAAGIVANTLFPIFLDKPTSDVPWTQFINLTPIAGYETADAVMNICVFVPLGVLLSLAVPRWSWWRVLAATAAVSLSIEVSQYTTAHLLGGGHIADVNDLVFNVIGGALGCLLLGALSRARILAPSIRRFRWS</sequence>
<feature type="transmembrane region" description="Helical" evidence="1">
    <location>
        <begin position="88"/>
        <end position="107"/>
    </location>
</feature>
<dbReference type="PANTHER" id="PTHR36834:SF1">
    <property type="entry name" value="INTEGRAL MEMBRANE PROTEIN"/>
    <property type="match status" value="1"/>
</dbReference>
<dbReference type="EMBL" id="FMZM01000002">
    <property type="protein sequence ID" value="SDC41428.1"/>
    <property type="molecule type" value="Genomic_DNA"/>
</dbReference>
<feature type="transmembrane region" description="Helical" evidence="1">
    <location>
        <begin position="12"/>
        <end position="28"/>
    </location>
</feature>
<dbReference type="InterPro" id="IPR053150">
    <property type="entry name" value="Teicoplanin_resist-assoc"/>
</dbReference>
<dbReference type="AlphaFoldDB" id="A0A1G6LDU9"/>
<evidence type="ECO:0000259" key="2">
    <source>
        <dbReference type="Pfam" id="PF04892"/>
    </source>
</evidence>
<feature type="transmembrane region" description="Helical" evidence="1">
    <location>
        <begin position="40"/>
        <end position="62"/>
    </location>
</feature>
<dbReference type="Pfam" id="PF04892">
    <property type="entry name" value="VanZ"/>
    <property type="match status" value="1"/>
</dbReference>
<organism evidence="3 4">
    <name type="scientific">Nocardioides lianchengensis</name>
    <dbReference type="NCBI Taxonomy" id="1045774"/>
    <lineage>
        <taxon>Bacteria</taxon>
        <taxon>Bacillati</taxon>
        <taxon>Actinomycetota</taxon>
        <taxon>Actinomycetes</taxon>
        <taxon>Propionibacteriales</taxon>
        <taxon>Nocardioidaceae</taxon>
        <taxon>Nocardioides</taxon>
    </lineage>
</organism>
<keyword evidence="1" id="KW-0812">Transmembrane</keyword>
<feature type="transmembrane region" description="Helical" evidence="1">
    <location>
        <begin position="147"/>
        <end position="169"/>
    </location>
</feature>
<protein>
    <submittedName>
        <fullName evidence="3">VanZ like family protein</fullName>
    </submittedName>
</protein>
<dbReference type="InterPro" id="IPR006976">
    <property type="entry name" value="VanZ-like"/>
</dbReference>
<evidence type="ECO:0000256" key="1">
    <source>
        <dbReference type="SAM" id="Phobius"/>
    </source>
</evidence>